<dbReference type="RefSeq" id="WP_127887155.1">
    <property type="nucleotide sequence ID" value="NZ_CP028137.1"/>
</dbReference>
<organism evidence="2 3">
    <name type="scientific">Rathayibacter festucae DSM 15932</name>
    <dbReference type="NCBI Taxonomy" id="1328866"/>
    <lineage>
        <taxon>Bacteria</taxon>
        <taxon>Bacillati</taxon>
        <taxon>Actinomycetota</taxon>
        <taxon>Actinomycetes</taxon>
        <taxon>Micrococcales</taxon>
        <taxon>Microbacteriaceae</taxon>
        <taxon>Rathayibacter</taxon>
    </lineage>
</organism>
<evidence type="ECO:0000313" key="3">
    <source>
        <dbReference type="Proteomes" id="UP000285317"/>
    </source>
</evidence>
<feature type="chain" id="PRO_5019468087" evidence="1">
    <location>
        <begin position="27"/>
        <end position="162"/>
    </location>
</feature>
<name>A0A3T0T1C9_9MICO</name>
<keyword evidence="1" id="KW-0732">Signal</keyword>
<accession>A0A3T0T1C9</accession>
<sequence>MSKTPLLIAAGAGAVLALAAAAPAQADEPIAGLPLSSETSLSDALGEDIALRLGETPANPLAPARAADAVGGASAGAVAGAGLRVDGAALLDGVELSTLVLEDEWASLPVEGDLALPSEPTGSVVAGGAVADAAAVLDSAARVVPTGAVDGDAGDAPSADRR</sequence>
<feature type="signal peptide" evidence="1">
    <location>
        <begin position="1"/>
        <end position="26"/>
    </location>
</feature>
<dbReference type="KEGG" id="rfs:C1I64_10485"/>
<dbReference type="AlphaFoldDB" id="A0A3T0T1C9"/>
<dbReference type="Proteomes" id="UP000285317">
    <property type="component" value="Chromosome"/>
</dbReference>
<protein>
    <submittedName>
        <fullName evidence="2">Uncharacterized protein</fullName>
    </submittedName>
</protein>
<reference evidence="2 3" key="1">
    <citation type="submission" date="2018-03" db="EMBL/GenBank/DDBJ databases">
        <title>Bacteriophage NCPPB3778 and a type I-E CRISPR drive the evolution of the US Biological Select Agent, Rathayibacter toxicus.</title>
        <authorList>
            <person name="Davis E.W.II."/>
            <person name="Tabima J.F."/>
            <person name="Weisberg A.J."/>
            <person name="Dantas Lopes L."/>
            <person name="Wiseman M.S."/>
            <person name="Wiseman M.S."/>
            <person name="Pupko T."/>
            <person name="Belcher M.S."/>
            <person name="Sechler A.J."/>
            <person name="Tancos M.A."/>
            <person name="Schroeder B.K."/>
            <person name="Murray T.D."/>
            <person name="Luster D.G."/>
            <person name="Schneider W.L."/>
            <person name="Rogers E."/>
            <person name="Andreote F.D."/>
            <person name="Grunwald N.J."/>
            <person name="Putnam M.L."/>
            <person name="Chang J.H."/>
        </authorList>
    </citation>
    <scope>NUCLEOTIDE SEQUENCE [LARGE SCALE GENOMIC DNA]</scope>
    <source>
        <strain evidence="2 3">DSM 15932</strain>
    </source>
</reference>
<gene>
    <name evidence="2" type="ORF">C1I64_10485</name>
</gene>
<dbReference type="EMBL" id="CP028137">
    <property type="protein sequence ID" value="AZZ52431.1"/>
    <property type="molecule type" value="Genomic_DNA"/>
</dbReference>
<evidence type="ECO:0000313" key="2">
    <source>
        <dbReference type="EMBL" id="AZZ52431.1"/>
    </source>
</evidence>
<proteinExistence type="predicted"/>
<evidence type="ECO:0000256" key="1">
    <source>
        <dbReference type="SAM" id="SignalP"/>
    </source>
</evidence>